<comment type="caution">
    <text evidence="1">The sequence shown here is derived from an EMBL/GenBank/DDBJ whole genome shotgun (WGS) entry which is preliminary data.</text>
</comment>
<organism evidence="1 2">
    <name type="scientific">Araneus ventricosus</name>
    <name type="common">Orbweaver spider</name>
    <name type="synonym">Epeira ventricosa</name>
    <dbReference type="NCBI Taxonomy" id="182803"/>
    <lineage>
        <taxon>Eukaryota</taxon>
        <taxon>Metazoa</taxon>
        <taxon>Ecdysozoa</taxon>
        <taxon>Arthropoda</taxon>
        <taxon>Chelicerata</taxon>
        <taxon>Arachnida</taxon>
        <taxon>Araneae</taxon>
        <taxon>Araneomorphae</taxon>
        <taxon>Entelegynae</taxon>
        <taxon>Araneoidea</taxon>
        <taxon>Araneidae</taxon>
        <taxon>Araneus</taxon>
    </lineage>
</organism>
<evidence type="ECO:0000313" key="1">
    <source>
        <dbReference type="EMBL" id="GBL78238.1"/>
    </source>
</evidence>
<gene>
    <name evidence="1" type="ORF">AVEN_42791_1</name>
</gene>
<accession>A0A4Y2AEL8</accession>
<proteinExistence type="predicted"/>
<sequence>MYDLACSRPHTRRIFSGIGFRACDPLAPRSRPYHKATSASTSSERPVFTRLWTRFLFCLLTLKTLTLFARVLDFLFGFGLGFKDSIHLGVYSGTPGWVPHVNNGVTSPNPTGGIRIDPIDYNDVLVSFHQEKREGTTPSFRTR</sequence>
<keyword evidence="2" id="KW-1185">Reference proteome</keyword>
<protein>
    <submittedName>
        <fullName evidence="1">Uncharacterized protein</fullName>
    </submittedName>
</protein>
<dbReference type="AlphaFoldDB" id="A0A4Y2AEL8"/>
<dbReference type="EMBL" id="BGPR01000015">
    <property type="protein sequence ID" value="GBL78238.1"/>
    <property type="molecule type" value="Genomic_DNA"/>
</dbReference>
<evidence type="ECO:0000313" key="2">
    <source>
        <dbReference type="Proteomes" id="UP000499080"/>
    </source>
</evidence>
<dbReference type="Proteomes" id="UP000499080">
    <property type="component" value="Unassembled WGS sequence"/>
</dbReference>
<reference evidence="1 2" key="1">
    <citation type="journal article" date="2019" name="Sci. Rep.">
        <title>Orb-weaving spider Araneus ventricosus genome elucidates the spidroin gene catalogue.</title>
        <authorList>
            <person name="Kono N."/>
            <person name="Nakamura H."/>
            <person name="Ohtoshi R."/>
            <person name="Moran D.A.P."/>
            <person name="Shinohara A."/>
            <person name="Yoshida Y."/>
            <person name="Fujiwara M."/>
            <person name="Mori M."/>
            <person name="Tomita M."/>
            <person name="Arakawa K."/>
        </authorList>
    </citation>
    <scope>NUCLEOTIDE SEQUENCE [LARGE SCALE GENOMIC DNA]</scope>
</reference>
<name>A0A4Y2AEL8_ARAVE</name>